<feature type="domain" description="Glycosyltransferase subfamily 4-like N-terminal" evidence="2">
    <location>
        <begin position="17"/>
        <end position="178"/>
    </location>
</feature>
<evidence type="ECO:0000313" key="3">
    <source>
        <dbReference type="EMBL" id="OGL51824.1"/>
    </source>
</evidence>
<comment type="caution">
    <text evidence="3">The sequence shown here is derived from an EMBL/GenBank/DDBJ whole genome shotgun (WGS) entry which is preliminary data.</text>
</comment>
<dbReference type="PANTHER" id="PTHR12526:SF638">
    <property type="entry name" value="SPORE COAT PROTEIN SA"/>
    <property type="match status" value="1"/>
</dbReference>
<evidence type="ECO:0000313" key="4">
    <source>
        <dbReference type="Proteomes" id="UP000178082"/>
    </source>
</evidence>
<dbReference type="PANTHER" id="PTHR12526">
    <property type="entry name" value="GLYCOSYLTRANSFERASE"/>
    <property type="match status" value="1"/>
</dbReference>
<feature type="domain" description="Glycosyl transferase family 1" evidence="1">
    <location>
        <begin position="188"/>
        <end position="358"/>
    </location>
</feature>
<dbReference type="Pfam" id="PF13439">
    <property type="entry name" value="Glyco_transf_4"/>
    <property type="match status" value="1"/>
</dbReference>
<organism evidence="3 4">
    <name type="scientific">Candidatus Schekmanbacteria bacterium RIFCSPLOWO2_12_FULL_38_15</name>
    <dbReference type="NCBI Taxonomy" id="1817883"/>
    <lineage>
        <taxon>Bacteria</taxon>
        <taxon>Candidatus Schekmaniibacteriota</taxon>
    </lineage>
</organism>
<sequence>MKRKLNILQIIGMTHRGGSGASAAILAKKLVERGHRVIYVCNKNSLGYELLSKTDAILIASVVMSNRKRLTIKFIKQFLKDISQIRKIIDEEKVDVLHVHCSPEYWIGALAHKLSRQKPVFVRTRHIPIPVKKKFINSYLFNKTDRVITASELIRKNYFNNKGYDESKLITIYDGVDCRKFNPNVCGEEIRKEFNIKDGEFLIGNIGRLEKVKGHSFFLQSIGEVAKKIQNIKVVIVGWRDNKFKDEDMEEMEKIIKEKGIEGRVIFAGFRNDVEKIMAAIDLFVLSSIGSEGSSRATFEAMAMAKPCVVTGVGILPELIEDGVNGFLIPPENPHLMAEAILKLIEDKNKAKEFGLASYRKVLSNFTDEIMVEKTINLYYKMLEERGIES</sequence>
<dbReference type="InterPro" id="IPR001296">
    <property type="entry name" value="Glyco_trans_1"/>
</dbReference>
<evidence type="ECO:0000259" key="2">
    <source>
        <dbReference type="Pfam" id="PF13439"/>
    </source>
</evidence>
<dbReference type="AlphaFoldDB" id="A0A1F7SEZ9"/>
<dbReference type="STRING" id="1817883.A3G31_12635"/>
<protein>
    <recommendedName>
        <fullName evidence="5">Glycosyltransferase subfamily 4-like N-terminal domain-containing protein</fullName>
    </recommendedName>
</protein>
<proteinExistence type="predicted"/>
<accession>A0A1F7SEZ9</accession>
<dbReference type="Proteomes" id="UP000178082">
    <property type="component" value="Unassembled WGS sequence"/>
</dbReference>
<gene>
    <name evidence="3" type="ORF">A3G31_12635</name>
</gene>
<reference evidence="3 4" key="1">
    <citation type="journal article" date="2016" name="Nat. Commun.">
        <title>Thousands of microbial genomes shed light on interconnected biogeochemical processes in an aquifer system.</title>
        <authorList>
            <person name="Anantharaman K."/>
            <person name="Brown C.T."/>
            <person name="Hug L.A."/>
            <person name="Sharon I."/>
            <person name="Castelle C.J."/>
            <person name="Probst A.J."/>
            <person name="Thomas B.C."/>
            <person name="Singh A."/>
            <person name="Wilkins M.J."/>
            <person name="Karaoz U."/>
            <person name="Brodie E.L."/>
            <person name="Williams K.H."/>
            <person name="Hubbard S.S."/>
            <person name="Banfield J.F."/>
        </authorList>
    </citation>
    <scope>NUCLEOTIDE SEQUENCE [LARGE SCALE GENOMIC DNA]</scope>
</reference>
<evidence type="ECO:0008006" key="5">
    <source>
        <dbReference type="Google" id="ProtNLM"/>
    </source>
</evidence>
<dbReference type="EMBL" id="MGDI01000037">
    <property type="protein sequence ID" value="OGL51824.1"/>
    <property type="molecule type" value="Genomic_DNA"/>
</dbReference>
<dbReference type="Pfam" id="PF00534">
    <property type="entry name" value="Glycos_transf_1"/>
    <property type="match status" value="1"/>
</dbReference>
<dbReference type="InterPro" id="IPR028098">
    <property type="entry name" value="Glyco_trans_4-like_N"/>
</dbReference>
<evidence type="ECO:0000259" key="1">
    <source>
        <dbReference type="Pfam" id="PF00534"/>
    </source>
</evidence>
<dbReference type="SUPFAM" id="SSF53756">
    <property type="entry name" value="UDP-Glycosyltransferase/glycogen phosphorylase"/>
    <property type="match status" value="1"/>
</dbReference>
<name>A0A1F7SEZ9_9BACT</name>
<dbReference type="CDD" id="cd03801">
    <property type="entry name" value="GT4_PimA-like"/>
    <property type="match status" value="1"/>
</dbReference>
<dbReference type="GO" id="GO:0016757">
    <property type="term" value="F:glycosyltransferase activity"/>
    <property type="evidence" value="ECO:0007669"/>
    <property type="project" value="InterPro"/>
</dbReference>
<dbReference type="Gene3D" id="3.40.50.2000">
    <property type="entry name" value="Glycogen Phosphorylase B"/>
    <property type="match status" value="2"/>
</dbReference>